<protein>
    <submittedName>
        <fullName evidence="2">Uncharacterized protein</fullName>
    </submittedName>
</protein>
<feature type="region of interest" description="Disordered" evidence="1">
    <location>
        <begin position="17"/>
        <end position="37"/>
    </location>
</feature>
<evidence type="ECO:0000313" key="2">
    <source>
        <dbReference type="EMBL" id="MBU2724894.1"/>
    </source>
</evidence>
<dbReference type="EMBL" id="JABBHS010000534">
    <property type="protein sequence ID" value="MBU2724894.1"/>
    <property type="molecule type" value="Genomic_DNA"/>
</dbReference>
<organism evidence="2 3">
    <name type="scientific">Acidithiobacillus ferridurans</name>
    <dbReference type="NCBI Taxonomy" id="1232575"/>
    <lineage>
        <taxon>Bacteria</taxon>
        <taxon>Pseudomonadati</taxon>
        <taxon>Pseudomonadota</taxon>
        <taxon>Acidithiobacillia</taxon>
        <taxon>Acidithiobacillales</taxon>
        <taxon>Acidithiobacillaceae</taxon>
        <taxon>Acidithiobacillus</taxon>
    </lineage>
</organism>
<dbReference type="RefSeq" id="WP_215886035.1">
    <property type="nucleotide sequence ID" value="NZ_CP134225.1"/>
</dbReference>
<reference evidence="2" key="1">
    <citation type="journal article" date="2021" name="ISME J.">
        <title>Genomic evolution of the class Acidithiobacillia: deep-branching Proteobacteria living in extreme acidic conditions.</title>
        <authorList>
            <person name="Moya-Beltran A."/>
            <person name="Beard S."/>
            <person name="Rojas-Villalobos C."/>
            <person name="Issotta F."/>
            <person name="Gallardo Y."/>
            <person name="Ulloa R."/>
            <person name="Giaveno A."/>
            <person name="Degli Esposti M."/>
            <person name="Johnson D.B."/>
            <person name="Quatrini R."/>
        </authorList>
    </citation>
    <scope>NUCLEOTIDE SEQUENCE</scope>
    <source>
        <strain evidence="2">DSM 583</strain>
    </source>
</reference>
<dbReference type="AlphaFoldDB" id="A0A8X8GFA4"/>
<name>A0A8X8GFA4_ACIFI</name>
<dbReference type="Proteomes" id="UP000887300">
    <property type="component" value="Unassembled WGS sequence"/>
</dbReference>
<evidence type="ECO:0000313" key="3">
    <source>
        <dbReference type="Proteomes" id="UP000887300"/>
    </source>
</evidence>
<accession>A0A8X8GFA4</accession>
<gene>
    <name evidence="2" type="ORF">HF568_17230</name>
</gene>
<sequence>MINLSHAAYPHIVNPSGFPKFSKPREQPSNIKGIEMTDNLRSQEFEKKLRQLFKEYDAHMHIYGNKICIYSLDDHDLDGQIIEEGITISIDHSYPPTE</sequence>
<proteinExistence type="predicted"/>
<comment type="caution">
    <text evidence="2">The sequence shown here is derived from an EMBL/GenBank/DDBJ whole genome shotgun (WGS) entry which is preliminary data.</text>
</comment>
<evidence type="ECO:0000256" key="1">
    <source>
        <dbReference type="SAM" id="MobiDB-lite"/>
    </source>
</evidence>